<gene>
    <name evidence="3" type="ORF">ABB26_06935</name>
</gene>
<dbReference type="PATRIC" id="fig|405444.3.peg.392"/>
<evidence type="ECO:0000313" key="4">
    <source>
        <dbReference type="Proteomes" id="UP000050864"/>
    </source>
</evidence>
<dbReference type="InterPro" id="IPR036388">
    <property type="entry name" value="WH-like_DNA-bd_sf"/>
</dbReference>
<sequence>MALISELKMAVTSKGGCEWSGAGPGRQLVQLMGRNEGLPVPLIYRKGWALLGYLAVESNRLHSRTMLATLFWPGLGETSALTNLRQVLSNLNRYCSQELGAGVLCIERTRVGLMRDAQPMFDIDLVRSAPCRLLQMLPEQRNFLDDMEDLGGVDFLSWLETTRQEMERQLVDATERCCDESLEAGEWEHAVVLARALVERDPWSEAHARRMMRAHAGIGMPASASHVYYRFEALLREELGLDTAVETRELLAQIHASSQPQPQPQPPALVRSASA</sequence>
<dbReference type="GO" id="GO:0006355">
    <property type="term" value="P:regulation of DNA-templated transcription"/>
    <property type="evidence" value="ECO:0007669"/>
    <property type="project" value="InterPro"/>
</dbReference>
<dbReference type="PANTHER" id="PTHR35807">
    <property type="entry name" value="TRANSCRIPTIONAL REGULATOR REDD-RELATED"/>
    <property type="match status" value="1"/>
</dbReference>
<dbReference type="InterPro" id="IPR051677">
    <property type="entry name" value="AfsR-DnrI-RedD_regulator"/>
</dbReference>
<dbReference type="Gene3D" id="1.25.40.10">
    <property type="entry name" value="Tetratricopeptide repeat domain"/>
    <property type="match status" value="1"/>
</dbReference>
<keyword evidence="4" id="KW-1185">Reference proteome</keyword>
<dbReference type="OrthoDB" id="9816555at2"/>
<dbReference type="STRING" id="405444.ABB26_06935"/>
<dbReference type="Gene3D" id="1.10.10.10">
    <property type="entry name" value="Winged helix-like DNA-binding domain superfamily/Winged helix DNA-binding domain"/>
    <property type="match status" value="1"/>
</dbReference>
<dbReference type="InterPro" id="IPR005158">
    <property type="entry name" value="BTAD"/>
</dbReference>
<protein>
    <recommendedName>
        <fullName evidence="2">Bacterial transcriptional activator domain-containing protein</fullName>
    </recommendedName>
</protein>
<dbReference type="InterPro" id="IPR016032">
    <property type="entry name" value="Sig_transdc_resp-reg_C-effctor"/>
</dbReference>
<proteinExistence type="predicted"/>
<dbReference type="EMBL" id="LDJI01000012">
    <property type="protein sequence ID" value="KRG64749.1"/>
    <property type="molecule type" value="Genomic_DNA"/>
</dbReference>
<dbReference type="AlphaFoldDB" id="A0A0R0C4Q4"/>
<organism evidence="3 4">
    <name type="scientific">Stenotrophomonas humi</name>
    <dbReference type="NCBI Taxonomy" id="405444"/>
    <lineage>
        <taxon>Bacteria</taxon>
        <taxon>Pseudomonadati</taxon>
        <taxon>Pseudomonadota</taxon>
        <taxon>Gammaproteobacteria</taxon>
        <taxon>Lysobacterales</taxon>
        <taxon>Lysobacteraceae</taxon>
        <taxon>Stenotrophomonas</taxon>
    </lineage>
</organism>
<accession>A0A0R0C4Q4</accession>
<feature type="region of interest" description="Disordered" evidence="1">
    <location>
        <begin position="255"/>
        <end position="275"/>
    </location>
</feature>
<dbReference type="Proteomes" id="UP000050864">
    <property type="component" value="Unassembled WGS sequence"/>
</dbReference>
<dbReference type="SUPFAM" id="SSF46894">
    <property type="entry name" value="C-terminal effector domain of the bipartite response regulators"/>
    <property type="match status" value="1"/>
</dbReference>
<evidence type="ECO:0000256" key="1">
    <source>
        <dbReference type="SAM" id="MobiDB-lite"/>
    </source>
</evidence>
<name>A0A0R0C4Q4_9GAMM</name>
<dbReference type="SMART" id="SM01043">
    <property type="entry name" value="BTAD"/>
    <property type="match status" value="1"/>
</dbReference>
<comment type="caution">
    <text evidence="3">The sequence shown here is derived from an EMBL/GenBank/DDBJ whole genome shotgun (WGS) entry which is preliminary data.</text>
</comment>
<reference evidence="3 4" key="1">
    <citation type="submission" date="2015-05" db="EMBL/GenBank/DDBJ databases">
        <title>Genome sequencing and analysis of members of genus Stenotrophomonas.</title>
        <authorList>
            <person name="Patil P.P."/>
            <person name="Midha S."/>
            <person name="Patil P.B."/>
        </authorList>
    </citation>
    <scope>NUCLEOTIDE SEQUENCE [LARGE SCALE GENOMIC DNA]</scope>
    <source>
        <strain evidence="3 4">DSM 18929</strain>
    </source>
</reference>
<dbReference type="SUPFAM" id="SSF48452">
    <property type="entry name" value="TPR-like"/>
    <property type="match status" value="1"/>
</dbReference>
<feature type="domain" description="Bacterial transcriptional activator" evidence="2">
    <location>
        <begin position="121"/>
        <end position="255"/>
    </location>
</feature>
<dbReference type="Pfam" id="PF03704">
    <property type="entry name" value="BTAD"/>
    <property type="match status" value="1"/>
</dbReference>
<evidence type="ECO:0000259" key="2">
    <source>
        <dbReference type="SMART" id="SM01043"/>
    </source>
</evidence>
<dbReference type="GO" id="GO:0003677">
    <property type="term" value="F:DNA binding"/>
    <property type="evidence" value="ECO:0007669"/>
    <property type="project" value="InterPro"/>
</dbReference>
<evidence type="ECO:0000313" key="3">
    <source>
        <dbReference type="EMBL" id="KRG64749.1"/>
    </source>
</evidence>
<dbReference type="InterPro" id="IPR011990">
    <property type="entry name" value="TPR-like_helical_dom_sf"/>
</dbReference>